<name>A0A7Y6TX67_9BURK</name>
<dbReference type="AlphaFoldDB" id="A0A7Y6TX67"/>
<reference evidence="2 3" key="1">
    <citation type="submission" date="2020-06" db="EMBL/GenBank/DDBJ databases">
        <title>Schlegella sp. ID0723 isolated from air conditioner.</title>
        <authorList>
            <person name="Kim D.Y."/>
            <person name="Kim D.-U."/>
        </authorList>
    </citation>
    <scope>NUCLEOTIDE SEQUENCE [LARGE SCALE GENOMIC DNA]</scope>
    <source>
        <strain evidence="2 3">ID0723</strain>
    </source>
</reference>
<keyword evidence="3" id="KW-1185">Reference proteome</keyword>
<organism evidence="2 3">
    <name type="scientific">Piscinibacter koreensis</name>
    <dbReference type="NCBI Taxonomy" id="2742824"/>
    <lineage>
        <taxon>Bacteria</taxon>
        <taxon>Pseudomonadati</taxon>
        <taxon>Pseudomonadota</taxon>
        <taxon>Betaproteobacteria</taxon>
        <taxon>Burkholderiales</taxon>
        <taxon>Sphaerotilaceae</taxon>
        <taxon>Piscinibacter</taxon>
    </lineage>
</organism>
<feature type="compositionally biased region" description="Basic and acidic residues" evidence="1">
    <location>
        <begin position="38"/>
        <end position="62"/>
    </location>
</feature>
<feature type="compositionally biased region" description="Basic and acidic residues" evidence="1">
    <location>
        <begin position="20"/>
        <end position="31"/>
    </location>
</feature>
<sequence>MPSNPSDHPGKTNSAVQGEEAPRQPHERDESSDSGTSEPRDVIRQAKTDLDEGRRQTDRGEATDATYQKQKTPPAGA</sequence>
<protein>
    <submittedName>
        <fullName evidence="2">Uncharacterized protein</fullName>
    </submittedName>
</protein>
<comment type="caution">
    <text evidence="2">The sequence shown here is derived from an EMBL/GenBank/DDBJ whole genome shotgun (WGS) entry which is preliminary data.</text>
</comment>
<evidence type="ECO:0000256" key="1">
    <source>
        <dbReference type="SAM" id="MobiDB-lite"/>
    </source>
</evidence>
<feature type="compositionally biased region" description="Polar residues" evidence="1">
    <location>
        <begin position="1"/>
        <end position="16"/>
    </location>
</feature>
<feature type="region of interest" description="Disordered" evidence="1">
    <location>
        <begin position="1"/>
        <end position="77"/>
    </location>
</feature>
<dbReference type="EMBL" id="JABWMJ010000006">
    <property type="protein sequence ID" value="NUZ06755.1"/>
    <property type="molecule type" value="Genomic_DNA"/>
</dbReference>
<dbReference type="Proteomes" id="UP000529637">
    <property type="component" value="Unassembled WGS sequence"/>
</dbReference>
<proteinExistence type="predicted"/>
<accession>A0A7Y6TX67</accession>
<evidence type="ECO:0000313" key="2">
    <source>
        <dbReference type="EMBL" id="NUZ06755.1"/>
    </source>
</evidence>
<dbReference type="RefSeq" id="WP_176069618.1">
    <property type="nucleotide sequence ID" value="NZ_JABWMJ010000006.1"/>
</dbReference>
<evidence type="ECO:0000313" key="3">
    <source>
        <dbReference type="Proteomes" id="UP000529637"/>
    </source>
</evidence>
<gene>
    <name evidence="2" type="ORF">HQN59_13380</name>
</gene>